<evidence type="ECO:0000256" key="3">
    <source>
        <dbReference type="ARBA" id="ARBA00022558"/>
    </source>
</evidence>
<accession>A0A829HK44</accession>
<reference evidence="9 10" key="1">
    <citation type="submission" date="2013-06" db="EMBL/GenBank/DDBJ databases">
        <title>The Genome Sequence of Acinetobacter gyllenbergii CIP 110306.</title>
        <authorList>
            <consortium name="The Broad Institute Genome Sequencing Platform"/>
            <consortium name="The Broad Institute Genome Sequencing Center for Infectious Disease"/>
            <person name="Cerqueira G."/>
            <person name="Feldgarden M."/>
            <person name="Courvalin P."/>
            <person name="Perichon B."/>
            <person name="Grillot-Courvalin C."/>
            <person name="Clermont D."/>
            <person name="Rocha E."/>
            <person name="Yoon E.-J."/>
            <person name="Nemec A."/>
            <person name="Young S.K."/>
            <person name="Zeng Q."/>
            <person name="Gargeya S."/>
            <person name="Fitzgerald M."/>
            <person name="Abouelleil A."/>
            <person name="Alvarado L."/>
            <person name="Berlin A.M."/>
            <person name="Chapman S.B."/>
            <person name="Dewar J."/>
            <person name="Goldberg J."/>
            <person name="Griggs A."/>
            <person name="Gujja S."/>
            <person name="Hansen M."/>
            <person name="Howarth C."/>
            <person name="Imamovic A."/>
            <person name="Larimer J."/>
            <person name="McCowan C."/>
            <person name="Murphy C."/>
            <person name="Pearson M."/>
            <person name="Priest M."/>
            <person name="Roberts A."/>
            <person name="Saif S."/>
            <person name="Shea T."/>
            <person name="Sykes S."/>
            <person name="Wortman J."/>
            <person name="Nusbaum C."/>
            <person name="Birren B."/>
        </authorList>
    </citation>
    <scope>NUCLEOTIDE SEQUENCE [LARGE SCALE GENOMIC DNA]</scope>
    <source>
        <strain evidence="9 10">CIP 110306</strain>
    </source>
</reference>
<keyword evidence="6" id="KW-0281">Fimbrium</keyword>
<comment type="caution">
    <text evidence="9">The sequence shown here is derived from an EMBL/GenBank/DDBJ whole genome shotgun (WGS) entry which is preliminary data.</text>
</comment>
<comment type="similarity">
    <text evidence="2">Belongs to the PilY1 family.</text>
</comment>
<evidence type="ECO:0000256" key="5">
    <source>
        <dbReference type="ARBA" id="ARBA00022837"/>
    </source>
</evidence>
<feature type="signal peptide" evidence="7">
    <location>
        <begin position="1"/>
        <end position="42"/>
    </location>
</feature>
<feature type="chain" id="PRO_5032293361" description="PilY1 beta-propeller domain-containing protein" evidence="7">
    <location>
        <begin position="43"/>
        <end position="1480"/>
    </location>
</feature>
<dbReference type="GO" id="GO:0046872">
    <property type="term" value="F:metal ion binding"/>
    <property type="evidence" value="ECO:0007669"/>
    <property type="project" value="UniProtKB-KW"/>
</dbReference>
<evidence type="ECO:0000313" key="10">
    <source>
        <dbReference type="Proteomes" id="UP000014523"/>
    </source>
</evidence>
<dbReference type="Pfam" id="PF05567">
    <property type="entry name" value="T4P_PilY1"/>
    <property type="match status" value="1"/>
</dbReference>
<evidence type="ECO:0000256" key="6">
    <source>
        <dbReference type="ARBA" id="ARBA00023263"/>
    </source>
</evidence>
<proteinExistence type="inferred from homology"/>
<protein>
    <recommendedName>
        <fullName evidence="8">PilY1 beta-propeller domain-containing protein</fullName>
    </recommendedName>
</protein>
<dbReference type="EMBL" id="ATGG01000006">
    <property type="protein sequence ID" value="EPF93078.1"/>
    <property type="molecule type" value="Genomic_DNA"/>
</dbReference>
<dbReference type="SUPFAM" id="SSF50998">
    <property type="entry name" value="Quinoprotein alcohol dehydrogenase-like"/>
    <property type="match status" value="1"/>
</dbReference>
<feature type="domain" description="PilY1 beta-propeller" evidence="8">
    <location>
        <begin position="1059"/>
        <end position="1225"/>
    </location>
</feature>
<organism evidence="9 10">
    <name type="scientific">Acinetobacter gyllenbergii CIP 110306 = MTCC 11365</name>
    <dbReference type="NCBI Taxonomy" id="1217657"/>
    <lineage>
        <taxon>Bacteria</taxon>
        <taxon>Pseudomonadati</taxon>
        <taxon>Pseudomonadota</taxon>
        <taxon>Gammaproteobacteria</taxon>
        <taxon>Moraxellales</taxon>
        <taxon>Moraxellaceae</taxon>
        <taxon>Acinetobacter</taxon>
    </lineage>
</organism>
<dbReference type="InterPro" id="IPR008707">
    <property type="entry name" value="B-propeller_PilY1"/>
</dbReference>
<keyword evidence="5" id="KW-0106">Calcium</keyword>
<keyword evidence="10" id="KW-1185">Reference proteome</keyword>
<dbReference type="InterPro" id="IPR015943">
    <property type="entry name" value="WD40/YVTN_repeat-like_dom_sf"/>
</dbReference>
<evidence type="ECO:0000256" key="7">
    <source>
        <dbReference type="SAM" id="SignalP"/>
    </source>
</evidence>
<name>A0A829HK44_9GAMM</name>
<sequence>MNNNKMKSRIKNQSSKELKIKSLLACCSVLSSSLVLCSVASASDIEVYQPADGNKKRIMLMVDQSRSMGGAGLLDLVKDYPLCVGGGVTNVLGKGGLDLGIKVAGETDVSNIVTNILGAVDKNVLQQALGGSLDPLLKVTTEQLSDQYPFPRQYCTVVTTDLVVDTLDGLLKPLLGATGLSAKEYIEQTCDLQMNLDLLKPVTGKSAVGLYRCYDKSSRVRMALLDVLKGNDAFGIERIPDSTAVGLSVSPDDHTQNDRAGAIVSEPKLLSTKYIVNGTEKTHREHLIDYISSPKMASQGEFSVGNLLAQNIPKLIGAVLSDVLSKVLNILANPLGAASSLLEFEKTNSELNKLLSVLGLGGNSPLASSYAETGAYLLGTTTKGTGARQLYMRTTTLSLLGIKIGEQQYRCQDWDVKGNCLTNKWQKREFKLFGGGWNWNWDTEEIKQLVKVEGDLVGNLLGDGGLLGAVGNIVGSLAEIGEKDLYYGFVAEQDAEYSGFSNSLKHQNTANVLTQNNNKFYKTPSESPECDANGLIVIAGGVPNISPTITDALLQPNSQTKIGGVEKAIERMMGRSLDQKQAISITYKNGDMREWDFRCNSTELKKTQKGDSDFATWQCIGAYARDIRKLSSNPITTAVIGMDRSFLQLPSQINGRMNEQDTSGLDLINNTTVSEDQLLTGFVPKTVKSLLDTLAIGPLGNGVKSLLNSLFPPSPEDIKNMARWGVVGGGGWYNSANSANISASIKNFHDNLGVVDGDPIGLQALPADPLTPYRMENSVYTSLFEPTYKASWFGNFKKYYVESDNAINKLKDAWDSNAPSYDVKDWHKGGVLGFLRGKARKLYINRGCQKTGDSYQFIATDQLQSIDNHYLDSSNAKRCVLNNSLKDPKGYYLMNLLGYQIAQNATAADLTEINFKNWQIGMNLHSIPVKLTQEATLNADQSIQKRSDYVLFGTTQGVLHVVDAKTGQEKFAFVPNEMLEDSKDPTRIYYKGLQREAFMHTRKGVREQMPYGVDGAWTVYSEYAYGIEPGSSGSTSRNVIATVGTIKSNGQIIAKGQQIAYGGLRMGGRSYYALDLVDLDAPKLKFHIDPDNADNASPLSYMGQSWSKPTITYVKWNGLRKRVMLVGGGYDMGYEKTDYSPSFAKGAGVYMFDADNGDLLWWASAKAVPAQNGLKIDNMKYSVVSRIAVADRDGDSLTDHLYFGDLGGQVWRIDFDANLGKKETSNQVNMGGYSLLFSNTADRFYEAPSFSVYGYEQPIAVVSIASGNRSLPWSDRTSSSRIYNLFDQDVVKPNFTINQNNTAKIVLSDLKNMAKADQIKGKTLAEVKASMSSGWSTLAVNVAGLEVKDGKEGLIQDSRGSKVLGEMVVMNKSLYASVYNPNDTLGKGCSVQAKGLTTVQRYCLPFGVCEQKINENTIMSFGAGHGIVDSMVGSGVATKDNGLVRQLLNTSAKDKIGNGVMSANQMRRHLVPLKWYEDSE</sequence>
<dbReference type="Gene3D" id="2.130.10.10">
    <property type="entry name" value="YVTN repeat-like/Quinoprotein amine dehydrogenase"/>
    <property type="match status" value="1"/>
</dbReference>
<dbReference type="GO" id="GO:0009289">
    <property type="term" value="C:pilus"/>
    <property type="evidence" value="ECO:0007669"/>
    <property type="project" value="UniProtKB-SubCell"/>
</dbReference>
<dbReference type="InterPro" id="IPR011047">
    <property type="entry name" value="Quinoprotein_ADH-like_sf"/>
</dbReference>
<evidence type="ECO:0000256" key="1">
    <source>
        <dbReference type="ARBA" id="ARBA00004561"/>
    </source>
</evidence>
<keyword evidence="4" id="KW-0479">Metal-binding</keyword>
<keyword evidence="3" id="KW-1029">Fimbrium biogenesis</keyword>
<evidence type="ECO:0000256" key="2">
    <source>
        <dbReference type="ARBA" id="ARBA00008387"/>
    </source>
</evidence>
<dbReference type="RefSeq" id="WP_016542755.1">
    <property type="nucleotide sequence ID" value="NZ_ASQH01000020.1"/>
</dbReference>
<dbReference type="Proteomes" id="UP000014523">
    <property type="component" value="Unassembled WGS sequence"/>
</dbReference>
<gene>
    <name evidence="9" type="ORF">F957_00424</name>
</gene>
<evidence type="ECO:0000256" key="4">
    <source>
        <dbReference type="ARBA" id="ARBA00022723"/>
    </source>
</evidence>
<comment type="subcellular location">
    <subcellularLocation>
        <location evidence="1">Fimbrium</location>
    </subcellularLocation>
</comment>
<evidence type="ECO:0000313" key="9">
    <source>
        <dbReference type="EMBL" id="EPF93078.1"/>
    </source>
</evidence>
<keyword evidence="7" id="KW-0732">Signal</keyword>
<evidence type="ECO:0000259" key="8">
    <source>
        <dbReference type="Pfam" id="PF05567"/>
    </source>
</evidence>